<accession>A0A9D6Z2V0</accession>
<gene>
    <name evidence="2" type="ORF">HY912_06845</name>
</gene>
<dbReference type="GO" id="GO:0016836">
    <property type="term" value="F:hydro-lyase activity"/>
    <property type="evidence" value="ECO:0007669"/>
    <property type="project" value="InterPro"/>
</dbReference>
<feature type="domain" description="YjeF C-terminal" evidence="1">
    <location>
        <begin position="115"/>
        <end position="262"/>
    </location>
</feature>
<dbReference type="Gene3D" id="3.40.1190.20">
    <property type="match status" value="1"/>
</dbReference>
<dbReference type="GO" id="GO:0016301">
    <property type="term" value="F:kinase activity"/>
    <property type="evidence" value="ECO:0007669"/>
    <property type="project" value="UniProtKB-KW"/>
</dbReference>
<dbReference type="InterPro" id="IPR000631">
    <property type="entry name" value="CARKD"/>
</dbReference>
<dbReference type="EMBL" id="JACRDE010000190">
    <property type="protein sequence ID" value="MBI5249194.1"/>
    <property type="molecule type" value="Genomic_DNA"/>
</dbReference>
<keyword evidence="2" id="KW-0808">Transferase</keyword>
<keyword evidence="2" id="KW-0418">Kinase</keyword>
<sequence length="284" mass="30726">MPLMIVGTVPYENFPLTYSGCSFKDGRLNLGRESIPVLRGTPALLAAACIASEVLGLEKPRALVAGDIGLGDGSRQVYAHIVKYLPECNEQIIVFHYLQPDVDWHNRILIKIEELDRRPILVADAGYMYVAKMSGFAASYDLFTPDVGEMAFLADESAPHPFYTRGFLLQEDDGVPELIRRAYEHENAARYLLVKGKTDIVASVNGIVADISEPCVENMEPIGGTGDSLTGIVAALICCGRSVPESAALGAKTNRIVGHVANPTPAWSIADLLSCLPQALRDVL</sequence>
<protein>
    <submittedName>
        <fullName evidence="2">Sugar kinase</fullName>
    </submittedName>
</protein>
<evidence type="ECO:0000313" key="2">
    <source>
        <dbReference type="EMBL" id="MBI5249194.1"/>
    </source>
</evidence>
<dbReference type="AlphaFoldDB" id="A0A9D6Z2V0"/>
<comment type="caution">
    <text evidence="2">The sequence shown here is derived from an EMBL/GenBank/DDBJ whole genome shotgun (WGS) entry which is preliminary data.</text>
</comment>
<organism evidence="2 3">
    <name type="scientific">Desulfomonile tiedjei</name>
    <dbReference type="NCBI Taxonomy" id="2358"/>
    <lineage>
        <taxon>Bacteria</taxon>
        <taxon>Pseudomonadati</taxon>
        <taxon>Thermodesulfobacteriota</taxon>
        <taxon>Desulfomonilia</taxon>
        <taxon>Desulfomonilales</taxon>
        <taxon>Desulfomonilaceae</taxon>
        <taxon>Desulfomonile</taxon>
    </lineage>
</organism>
<dbReference type="Pfam" id="PF01256">
    <property type="entry name" value="Carb_kinase"/>
    <property type="match status" value="1"/>
</dbReference>
<reference evidence="2" key="1">
    <citation type="submission" date="2020-07" db="EMBL/GenBank/DDBJ databases">
        <title>Huge and variable diversity of episymbiotic CPR bacteria and DPANN archaea in groundwater ecosystems.</title>
        <authorList>
            <person name="He C.Y."/>
            <person name="Keren R."/>
            <person name="Whittaker M."/>
            <person name="Farag I.F."/>
            <person name="Doudna J."/>
            <person name="Cate J.H.D."/>
            <person name="Banfield J.F."/>
        </authorList>
    </citation>
    <scope>NUCLEOTIDE SEQUENCE</scope>
    <source>
        <strain evidence="2">NC_groundwater_1664_Pr3_B-0.1um_52_9</strain>
    </source>
</reference>
<dbReference type="Proteomes" id="UP000807825">
    <property type="component" value="Unassembled WGS sequence"/>
</dbReference>
<dbReference type="InterPro" id="IPR029056">
    <property type="entry name" value="Ribokinase-like"/>
</dbReference>
<proteinExistence type="predicted"/>
<dbReference type="SUPFAM" id="SSF53613">
    <property type="entry name" value="Ribokinase-like"/>
    <property type="match status" value="1"/>
</dbReference>
<name>A0A9D6Z2V0_9BACT</name>
<evidence type="ECO:0000259" key="1">
    <source>
        <dbReference type="Pfam" id="PF01256"/>
    </source>
</evidence>
<evidence type="ECO:0000313" key="3">
    <source>
        <dbReference type="Proteomes" id="UP000807825"/>
    </source>
</evidence>